<evidence type="ECO:0000256" key="4">
    <source>
        <dbReference type="ARBA" id="ARBA00022118"/>
    </source>
</evidence>
<dbReference type="GO" id="GO:0042025">
    <property type="term" value="C:host cell nucleus"/>
    <property type="evidence" value="ECO:0007669"/>
    <property type="project" value="UniProtKB-SubCell"/>
</dbReference>
<dbReference type="EMBL" id="MT815934">
    <property type="protein sequence ID" value="QRV11640.1"/>
    <property type="molecule type" value="Genomic_DNA"/>
</dbReference>
<keyword evidence="5" id="KW-0244">Early protein</keyword>
<evidence type="ECO:0000256" key="10">
    <source>
        <dbReference type="ARBA" id="ARBA00046084"/>
    </source>
</evidence>
<comment type="subunit">
    <text evidence="11">Interacts with host PML-4 and PML-5; this interaction promotes efficient subnuclear targeting of E1B-55K to PML nuclear bodies. Interacts with E4-ORF3 protein. Interacts with E4-ORF6 protein.</text>
</comment>
<evidence type="ECO:0000256" key="3">
    <source>
        <dbReference type="ARBA" id="ARBA00008605"/>
    </source>
</evidence>
<evidence type="ECO:0000256" key="1">
    <source>
        <dbReference type="ARBA" id="ARBA00004147"/>
    </source>
</evidence>
<evidence type="ECO:0000256" key="6">
    <source>
        <dbReference type="ARBA" id="ARBA00023200"/>
    </source>
</evidence>
<evidence type="ECO:0000256" key="11">
    <source>
        <dbReference type="ARBA" id="ARBA00046912"/>
    </source>
</evidence>
<keyword evidence="7" id="KW-1119">Modulation of host cell apoptosis by virus</keyword>
<keyword evidence="7" id="KW-0945">Host-virus interaction</keyword>
<comment type="subcellular location">
    <subcellularLocation>
        <location evidence="2">Host cytoplasm</location>
    </subcellularLocation>
    <subcellularLocation>
        <location evidence="1">Host nucleus</location>
    </subcellularLocation>
</comment>
<evidence type="ECO:0000313" key="12">
    <source>
        <dbReference type="EMBL" id="QRV11640.1"/>
    </source>
</evidence>
<dbReference type="GO" id="GO:0052150">
    <property type="term" value="P:symbiont-mediated perturbation of host apoptosis"/>
    <property type="evidence" value="ECO:0007669"/>
    <property type="project" value="UniProtKB-KW"/>
</dbReference>
<proteinExistence type="inferred from homology"/>
<evidence type="ECO:0000256" key="9">
    <source>
        <dbReference type="ARBA" id="ARBA00031863"/>
    </source>
</evidence>
<dbReference type="Gene3D" id="2.160.20.10">
    <property type="entry name" value="Single-stranded right-handed beta-helix, Pectin lyase-like"/>
    <property type="match status" value="1"/>
</dbReference>
<dbReference type="InterPro" id="IPR011050">
    <property type="entry name" value="Pectin_lyase_fold/virulence"/>
</dbReference>
<comment type="function">
    <text evidence="10">Plays a major role to prevent cellular inhibition of viral genome replication. Assembles an SCF-like E3 ubiquitin ligase complex based on the cellular proteins ELOB, ELOC, CUL5 and RBX1, in cooperation with viral E4orf6. This viral RING-type ligase ubiquitinates cellular substrates and targets them to proteasomal degradation: TP53/p53, LIG4, MRE11-RAD50-NBS1 (MRN) complex, ITGA3, DAXX and BLM. E1B-55K probably acts as the substrate-specific adapter of the SCF-like E3 ubiquitin ligase complex. Degradation of host TP53/p53 activity is essential for preventing E1A-induced TP53 accumulation that would otherwise lead to cell apoptosis and growth arrest. E1B-55K also inactivates TP53 transcription-factor activity by binding its transactivation domain. E1B-55K also functions as a SUMO1 E3 ligase for TP53 which causes the latter to be sequestered in promyelocytic leukemia (PML) nuclear bodies thereby contributing to maximal inhibition of TP53 function.</text>
</comment>
<dbReference type="GO" id="GO:0030430">
    <property type="term" value="C:host cell cytoplasm"/>
    <property type="evidence" value="ECO:0007669"/>
    <property type="project" value="UniProtKB-SubCell"/>
</dbReference>
<dbReference type="Pfam" id="PF01696">
    <property type="entry name" value="Adeno_E1B_55K"/>
    <property type="match status" value="1"/>
</dbReference>
<accession>A0A894JKK9</accession>
<evidence type="ECO:0000256" key="7">
    <source>
        <dbReference type="ARBA" id="ARBA00023323"/>
    </source>
</evidence>
<organism evidence="12">
    <name type="scientific">Bat mastadenovirus</name>
    <dbReference type="NCBI Taxonomy" id="740971"/>
    <lineage>
        <taxon>Viruses</taxon>
        <taxon>Varidnaviria</taxon>
        <taxon>Bamfordvirae</taxon>
        <taxon>Preplasmiviricota</taxon>
        <taxon>Polisuviricotina</taxon>
        <taxon>Pharingeaviricetes</taxon>
        <taxon>Rowavirales</taxon>
        <taxon>Adenoviridae</taxon>
        <taxon>Mastadenovirus</taxon>
        <taxon>Mastadenovirus asiensse</taxon>
    </lineage>
</organism>
<dbReference type="SUPFAM" id="SSF51126">
    <property type="entry name" value="Pectin lyase-like"/>
    <property type="match status" value="1"/>
</dbReference>
<evidence type="ECO:0000256" key="2">
    <source>
        <dbReference type="ARBA" id="ARBA00004192"/>
    </source>
</evidence>
<name>A0A894JKK9_9ADEN</name>
<evidence type="ECO:0000256" key="8">
    <source>
        <dbReference type="ARBA" id="ARBA00030428"/>
    </source>
</evidence>
<keyword evidence="6" id="KW-1035">Host cytoplasm</keyword>
<dbReference type="InterPro" id="IPR012334">
    <property type="entry name" value="Pectin_lyas_fold"/>
</dbReference>
<evidence type="ECO:0000256" key="5">
    <source>
        <dbReference type="ARBA" id="ARBA00022518"/>
    </source>
</evidence>
<comment type="similarity">
    <text evidence="3">Belongs to the adenoviridae E1B 55 kDa protein family.</text>
</comment>
<protein>
    <recommendedName>
        <fullName evidence="4">E1B 55 kDa protein</fullName>
    </recommendedName>
    <alternativeName>
        <fullName evidence="8">E1B protein, large T-antigen</fullName>
    </alternativeName>
    <alternativeName>
        <fullName evidence="9">E1B-495R</fullName>
    </alternativeName>
</protein>
<reference evidence="12" key="1">
    <citation type="submission" date="2020-07" db="EMBL/GenBank/DDBJ databases">
        <authorList>
            <person name="Hardmeier I.S."/>
            <person name="Aeberhard N."/>
            <person name="Qi W."/>
            <person name="Kraettli H."/>
            <person name="Fraefel C."/>
            <person name="Kubacki J."/>
        </authorList>
    </citation>
    <scope>NUCLEOTIDE SEQUENCE</scope>
    <source>
        <strain evidence="12">Pnathusii/Switzerland/2019</strain>
    </source>
</reference>
<dbReference type="InterPro" id="IPR002612">
    <property type="entry name" value="Adeno_E1B_55kDa"/>
</dbReference>
<sequence length="409" mass="45730">MAENNQGENEEQRLHAAVQQYLRERPIFVRPRLAPGSDEEDDPSVPLNFDTVRQRISRRGHGWFTFEQIITYTFNPGDDWEEALRLHGKISLNPELRYEITDTVKIKNPCCVLGNGAEVLVRMPRGKAFRIEDLSSGLGVDYMSSPMFVNVVFKSVPGSQATVFWACRKFILHDCRFLGMFGKCIESSSADVSVRGCFFLACYFALHQGSEYCVGHISKCVFENCVFGLFIKGNIRVSGNIFTNCINAVTICGRATLKKNSFMITLNNKPPVKLCGCYKGHILPLGGVHINSHPSFGYPRLVDNNFFRMRLYVRARAGMFHPMGCTFTHSVLCLDRTTSSSVSFYGCHVAAMNVKKVVNYDPATSELRLCHCGATHPCSKMFTSDITTLSTIDRAVYSCGGGEFSSDED</sequence>